<evidence type="ECO:0000313" key="4">
    <source>
        <dbReference type="WBParaSite" id="HPBE_0002372101-mRNA-1"/>
    </source>
</evidence>
<evidence type="ECO:0000256" key="1">
    <source>
        <dbReference type="SAM" id="MobiDB-lite"/>
    </source>
</evidence>
<dbReference type="WBParaSite" id="HPBE_0002372101-mRNA-1">
    <property type="protein sequence ID" value="HPBE_0002372101-mRNA-1"/>
    <property type="gene ID" value="HPBE_0002372101"/>
</dbReference>
<organism evidence="3 4">
    <name type="scientific">Heligmosomoides polygyrus</name>
    <name type="common">Parasitic roundworm</name>
    <dbReference type="NCBI Taxonomy" id="6339"/>
    <lineage>
        <taxon>Eukaryota</taxon>
        <taxon>Metazoa</taxon>
        <taxon>Ecdysozoa</taxon>
        <taxon>Nematoda</taxon>
        <taxon>Chromadorea</taxon>
        <taxon>Rhabditida</taxon>
        <taxon>Rhabditina</taxon>
        <taxon>Rhabditomorpha</taxon>
        <taxon>Strongyloidea</taxon>
        <taxon>Heligmosomidae</taxon>
        <taxon>Heligmosomoides</taxon>
    </lineage>
</organism>
<proteinExistence type="predicted"/>
<reference evidence="2 3" key="1">
    <citation type="submission" date="2018-11" db="EMBL/GenBank/DDBJ databases">
        <authorList>
            <consortium name="Pathogen Informatics"/>
        </authorList>
    </citation>
    <scope>NUCLEOTIDE SEQUENCE [LARGE SCALE GENOMIC DNA]</scope>
</reference>
<evidence type="ECO:0000313" key="2">
    <source>
        <dbReference type="EMBL" id="VDP40534.1"/>
    </source>
</evidence>
<gene>
    <name evidence="2" type="ORF">HPBE_LOCUS23720</name>
</gene>
<dbReference type="EMBL" id="UZAH01035397">
    <property type="protein sequence ID" value="VDP40534.1"/>
    <property type="molecule type" value="Genomic_DNA"/>
</dbReference>
<sequence>MEFRLLYILSKFVGKLQEFSAASFHASRCLTNVFQGFEGDPSMNPLFPRVVPQFSSPFAKMRDGAGEEGNFFGGVIKPVIKKIAMDQAESFLDRILSDESTKDDDAADSQEAKEGRMGNRCKADEGTVSEVRKGKKSSGKCNKAGMRKAPEVCKEQRNGYVRNKRTTREKNVYER</sequence>
<reference evidence="4" key="2">
    <citation type="submission" date="2019-09" db="UniProtKB">
        <authorList>
            <consortium name="WormBaseParasite"/>
        </authorList>
    </citation>
    <scope>IDENTIFICATION</scope>
</reference>
<feature type="compositionally biased region" description="Basic and acidic residues" evidence="1">
    <location>
        <begin position="166"/>
        <end position="175"/>
    </location>
</feature>
<dbReference type="AlphaFoldDB" id="A0A183GM01"/>
<feature type="region of interest" description="Disordered" evidence="1">
    <location>
        <begin position="99"/>
        <end position="175"/>
    </location>
</feature>
<feature type="compositionally biased region" description="Basic and acidic residues" evidence="1">
    <location>
        <begin position="148"/>
        <end position="157"/>
    </location>
</feature>
<protein>
    <submittedName>
        <fullName evidence="4">Pentatricopeptide repeat-containing protein</fullName>
    </submittedName>
</protein>
<accession>A0A183GM01</accession>
<accession>A0A3P8E7T1</accession>
<feature type="compositionally biased region" description="Basic and acidic residues" evidence="1">
    <location>
        <begin position="99"/>
        <end position="125"/>
    </location>
</feature>
<dbReference type="Proteomes" id="UP000050761">
    <property type="component" value="Unassembled WGS sequence"/>
</dbReference>
<dbReference type="OrthoDB" id="5861391at2759"/>
<keyword evidence="3" id="KW-1185">Reference proteome</keyword>
<name>A0A183GM01_HELPZ</name>
<evidence type="ECO:0000313" key="3">
    <source>
        <dbReference type="Proteomes" id="UP000050761"/>
    </source>
</evidence>